<evidence type="ECO:0000313" key="1">
    <source>
        <dbReference type="EMBL" id="ACK72232.1"/>
    </source>
</evidence>
<dbReference type="KEGG" id="cyc:PCC7424_3852"/>
<evidence type="ECO:0000313" key="2">
    <source>
        <dbReference type="Proteomes" id="UP000002384"/>
    </source>
</evidence>
<dbReference type="HOGENOM" id="CLU_2805289_0_0_3"/>
<dbReference type="OrthoDB" id="516109at2"/>
<keyword evidence="2" id="KW-1185">Reference proteome</keyword>
<accession>B7KJE8</accession>
<sequence>MRKMTRHEEKARQEFIDGQTDAINSIPPQSEKYYYQMGWEDANYEMSLGLINCYFNKETQKLEPTRI</sequence>
<dbReference type="Proteomes" id="UP000002384">
    <property type="component" value="Chromosome"/>
</dbReference>
<gene>
    <name evidence="1" type="ordered locus">PCC7424_3852</name>
</gene>
<proteinExistence type="predicted"/>
<dbReference type="EMBL" id="CP001291">
    <property type="protein sequence ID" value="ACK72232.1"/>
    <property type="molecule type" value="Genomic_DNA"/>
</dbReference>
<name>B7KJE8_GLOC7</name>
<dbReference type="eggNOG" id="ENOG5032H8A">
    <property type="taxonomic scope" value="Bacteria"/>
</dbReference>
<protein>
    <submittedName>
        <fullName evidence="1">Uncharacterized protein</fullName>
    </submittedName>
</protein>
<reference evidence="2" key="1">
    <citation type="journal article" date="2011" name="MBio">
        <title>Novel metabolic attributes of the genus Cyanothece, comprising a group of unicellular nitrogen-fixing Cyanobacteria.</title>
        <authorList>
            <person name="Bandyopadhyay A."/>
            <person name="Elvitigala T."/>
            <person name="Welsh E."/>
            <person name="Stockel J."/>
            <person name="Liberton M."/>
            <person name="Min H."/>
            <person name="Sherman L.A."/>
            <person name="Pakrasi H.B."/>
        </authorList>
    </citation>
    <scope>NUCLEOTIDE SEQUENCE [LARGE SCALE GENOMIC DNA]</scope>
    <source>
        <strain evidence="2">PCC 7424</strain>
    </source>
</reference>
<dbReference type="AlphaFoldDB" id="B7KJE8"/>
<organism evidence="1 2">
    <name type="scientific">Gloeothece citriformis (strain PCC 7424)</name>
    <name type="common">Cyanothece sp. (strain PCC 7424)</name>
    <dbReference type="NCBI Taxonomy" id="65393"/>
    <lineage>
        <taxon>Bacteria</taxon>
        <taxon>Bacillati</taxon>
        <taxon>Cyanobacteriota</taxon>
        <taxon>Cyanophyceae</taxon>
        <taxon>Oscillatoriophycideae</taxon>
        <taxon>Chroococcales</taxon>
        <taxon>Aphanothecaceae</taxon>
        <taxon>Gloeothece</taxon>
        <taxon>Gloeothece citriformis</taxon>
    </lineage>
</organism>
<dbReference type="RefSeq" id="WP_015955824.1">
    <property type="nucleotide sequence ID" value="NC_011729.1"/>
</dbReference>